<evidence type="ECO:0000313" key="1">
    <source>
        <dbReference type="EMBL" id="EFX68985.1"/>
    </source>
</evidence>
<dbReference type="AlphaFoldDB" id="E9HH15"/>
<gene>
    <name evidence="1" type="ORF">DAPPUDRAFT_114103</name>
</gene>
<proteinExistence type="predicted"/>
<dbReference type="InParanoid" id="E9HH15"/>
<evidence type="ECO:0000313" key="2">
    <source>
        <dbReference type="Proteomes" id="UP000000305"/>
    </source>
</evidence>
<protein>
    <submittedName>
        <fullName evidence="1">Uncharacterized protein</fullName>
    </submittedName>
</protein>
<sequence length="206" mass="23128">MPRLPMRPLKPLRTPYYVPAHAMDDIEKFITRKPTRPKRIRSYKRRENCVAGIVTAVAPPSLFMRCSTTPVVDLVMPSISRMHLVPKGKKKKAFLMDQMMTDIKSLKKERTTPTKSKVQKNKLPNRVVLKTESKAAVAAEIAKAMKSKAPIKKEANWTPPTSSVLTTPAAQPSIKLTIRLKARASPSKIHSSTEYEIVKLKSEDAI</sequence>
<dbReference type="EMBL" id="GL732644">
    <property type="protein sequence ID" value="EFX68985.1"/>
    <property type="molecule type" value="Genomic_DNA"/>
</dbReference>
<dbReference type="PhylomeDB" id="E9HH15"/>
<dbReference type="KEGG" id="dpx:DAPPUDRAFT_114103"/>
<name>E9HH15_DAPPU</name>
<keyword evidence="2" id="KW-1185">Reference proteome</keyword>
<reference evidence="1 2" key="1">
    <citation type="journal article" date="2011" name="Science">
        <title>The ecoresponsive genome of Daphnia pulex.</title>
        <authorList>
            <person name="Colbourne J.K."/>
            <person name="Pfrender M.E."/>
            <person name="Gilbert D."/>
            <person name="Thomas W.K."/>
            <person name="Tucker A."/>
            <person name="Oakley T.H."/>
            <person name="Tokishita S."/>
            <person name="Aerts A."/>
            <person name="Arnold G.J."/>
            <person name="Basu M.K."/>
            <person name="Bauer D.J."/>
            <person name="Caceres C.E."/>
            <person name="Carmel L."/>
            <person name="Casola C."/>
            <person name="Choi J.H."/>
            <person name="Detter J.C."/>
            <person name="Dong Q."/>
            <person name="Dusheyko S."/>
            <person name="Eads B.D."/>
            <person name="Frohlich T."/>
            <person name="Geiler-Samerotte K.A."/>
            <person name="Gerlach D."/>
            <person name="Hatcher P."/>
            <person name="Jogdeo S."/>
            <person name="Krijgsveld J."/>
            <person name="Kriventseva E.V."/>
            <person name="Kultz D."/>
            <person name="Laforsch C."/>
            <person name="Lindquist E."/>
            <person name="Lopez J."/>
            <person name="Manak J.R."/>
            <person name="Muller J."/>
            <person name="Pangilinan J."/>
            <person name="Patwardhan R.P."/>
            <person name="Pitluck S."/>
            <person name="Pritham E.J."/>
            <person name="Rechtsteiner A."/>
            <person name="Rho M."/>
            <person name="Rogozin I.B."/>
            <person name="Sakarya O."/>
            <person name="Salamov A."/>
            <person name="Schaack S."/>
            <person name="Shapiro H."/>
            <person name="Shiga Y."/>
            <person name="Skalitzky C."/>
            <person name="Smith Z."/>
            <person name="Souvorov A."/>
            <person name="Sung W."/>
            <person name="Tang Z."/>
            <person name="Tsuchiya D."/>
            <person name="Tu H."/>
            <person name="Vos H."/>
            <person name="Wang M."/>
            <person name="Wolf Y.I."/>
            <person name="Yamagata H."/>
            <person name="Yamada T."/>
            <person name="Ye Y."/>
            <person name="Shaw J.R."/>
            <person name="Andrews J."/>
            <person name="Crease T.J."/>
            <person name="Tang H."/>
            <person name="Lucas S.M."/>
            <person name="Robertson H.M."/>
            <person name="Bork P."/>
            <person name="Koonin E.V."/>
            <person name="Zdobnov E.M."/>
            <person name="Grigoriev I.V."/>
            <person name="Lynch M."/>
            <person name="Boore J.L."/>
        </authorList>
    </citation>
    <scope>NUCLEOTIDE SEQUENCE [LARGE SCALE GENOMIC DNA]</scope>
</reference>
<organism evidence="1 2">
    <name type="scientific">Daphnia pulex</name>
    <name type="common">Water flea</name>
    <dbReference type="NCBI Taxonomy" id="6669"/>
    <lineage>
        <taxon>Eukaryota</taxon>
        <taxon>Metazoa</taxon>
        <taxon>Ecdysozoa</taxon>
        <taxon>Arthropoda</taxon>
        <taxon>Crustacea</taxon>
        <taxon>Branchiopoda</taxon>
        <taxon>Diplostraca</taxon>
        <taxon>Cladocera</taxon>
        <taxon>Anomopoda</taxon>
        <taxon>Daphniidae</taxon>
        <taxon>Daphnia</taxon>
    </lineage>
</organism>
<dbReference type="HOGENOM" id="CLU_1379385_0_0_1"/>
<accession>E9HH15</accession>
<dbReference type="Proteomes" id="UP000000305">
    <property type="component" value="Unassembled WGS sequence"/>
</dbReference>